<evidence type="ECO:0000313" key="1">
    <source>
        <dbReference type="EMBL" id="KAI3816637.1"/>
    </source>
</evidence>
<reference evidence="1 2" key="2">
    <citation type="journal article" date="2022" name="Mol. Ecol. Resour.">
        <title>The genomes of chicory, endive, great burdock and yacon provide insights into Asteraceae paleo-polyploidization history and plant inulin production.</title>
        <authorList>
            <person name="Fan W."/>
            <person name="Wang S."/>
            <person name="Wang H."/>
            <person name="Wang A."/>
            <person name="Jiang F."/>
            <person name="Liu H."/>
            <person name="Zhao H."/>
            <person name="Xu D."/>
            <person name="Zhang Y."/>
        </authorList>
    </citation>
    <scope>NUCLEOTIDE SEQUENCE [LARGE SCALE GENOMIC DNA]</scope>
    <source>
        <strain evidence="2">cv. Yunnan</strain>
        <tissue evidence="1">Leaves</tissue>
    </source>
</reference>
<accession>A0ACB9J8H0</accession>
<keyword evidence="2" id="KW-1185">Reference proteome</keyword>
<comment type="caution">
    <text evidence="1">The sequence shown here is derived from an EMBL/GenBank/DDBJ whole genome shotgun (WGS) entry which is preliminary data.</text>
</comment>
<protein>
    <submittedName>
        <fullName evidence="1">Uncharacterized protein</fullName>
    </submittedName>
</protein>
<name>A0ACB9J8H0_9ASTR</name>
<reference evidence="2" key="1">
    <citation type="journal article" date="2022" name="Mol. Ecol. Resour.">
        <title>The genomes of chicory, endive, great burdock and yacon provide insights into Asteraceae palaeo-polyploidization history and plant inulin production.</title>
        <authorList>
            <person name="Fan W."/>
            <person name="Wang S."/>
            <person name="Wang H."/>
            <person name="Wang A."/>
            <person name="Jiang F."/>
            <person name="Liu H."/>
            <person name="Zhao H."/>
            <person name="Xu D."/>
            <person name="Zhang Y."/>
        </authorList>
    </citation>
    <scope>NUCLEOTIDE SEQUENCE [LARGE SCALE GENOMIC DNA]</scope>
    <source>
        <strain evidence="2">cv. Yunnan</strain>
    </source>
</reference>
<sequence length="89" mass="9873">MQQWFEYLIPNTPKSSSRQSNPNNNLRSRFRLESQATHKPQPWRCATSSSSPAALTDLSPPPSSPPDPLQPPSPASPTLPHPLHHTLTK</sequence>
<dbReference type="Proteomes" id="UP001056120">
    <property type="component" value="Linkage Group LG05"/>
</dbReference>
<organism evidence="1 2">
    <name type="scientific">Smallanthus sonchifolius</name>
    <dbReference type="NCBI Taxonomy" id="185202"/>
    <lineage>
        <taxon>Eukaryota</taxon>
        <taxon>Viridiplantae</taxon>
        <taxon>Streptophyta</taxon>
        <taxon>Embryophyta</taxon>
        <taxon>Tracheophyta</taxon>
        <taxon>Spermatophyta</taxon>
        <taxon>Magnoliopsida</taxon>
        <taxon>eudicotyledons</taxon>
        <taxon>Gunneridae</taxon>
        <taxon>Pentapetalae</taxon>
        <taxon>asterids</taxon>
        <taxon>campanulids</taxon>
        <taxon>Asterales</taxon>
        <taxon>Asteraceae</taxon>
        <taxon>Asteroideae</taxon>
        <taxon>Heliantheae alliance</taxon>
        <taxon>Millerieae</taxon>
        <taxon>Smallanthus</taxon>
    </lineage>
</organism>
<dbReference type="EMBL" id="CM042022">
    <property type="protein sequence ID" value="KAI3816637.1"/>
    <property type="molecule type" value="Genomic_DNA"/>
</dbReference>
<evidence type="ECO:0000313" key="2">
    <source>
        <dbReference type="Proteomes" id="UP001056120"/>
    </source>
</evidence>
<proteinExistence type="predicted"/>
<gene>
    <name evidence="1" type="ORF">L1987_16340</name>
</gene>